<sequence length="307" mass="34066">MAPMPGELVSTPIKKTKNKNNKPTLGRDAPKDGKYWTWETREEDPQDPVEVAWGSGKDPIEDGKHLRNRAVRGAPSESAPKSLADRYLQPSQRSASRDEDQGQENRSQFSPDVGMPSAKGEEFGRPNNESGDDDEFINNKINTTISPSRDEVETKVPGTDLSERGDESESEVENALNPEEPTQTKDEIDFDGDDEGDTEDDGDVSDARNSMKGSENGNGSESDGWKTVPRSKSVSPVNKLSPVRRFEGNERYFPKDTPVEETEGEEDDSMLVSSARLPAARKMNYDKSRSLDTIAQNYGIIVFTKCW</sequence>
<reference evidence="2" key="2">
    <citation type="submission" date="2020-11" db="EMBL/GenBank/DDBJ databases">
        <authorList>
            <consortium name="DOE Joint Genome Institute"/>
            <person name="Kuo A."/>
            <person name="Miyauchi S."/>
            <person name="Kiss E."/>
            <person name="Drula E."/>
            <person name="Kohler A."/>
            <person name="Sanchez-Garcia M."/>
            <person name="Andreopoulos B."/>
            <person name="Barry K.W."/>
            <person name="Bonito G."/>
            <person name="Buee M."/>
            <person name="Carver A."/>
            <person name="Chen C."/>
            <person name="Cichocki N."/>
            <person name="Clum A."/>
            <person name="Culley D."/>
            <person name="Crous P.W."/>
            <person name="Fauchery L."/>
            <person name="Girlanda M."/>
            <person name="Hayes R."/>
            <person name="Keri Z."/>
            <person name="Labutti K."/>
            <person name="Lipzen A."/>
            <person name="Lombard V."/>
            <person name="Magnuson J."/>
            <person name="Maillard F."/>
            <person name="Morin E."/>
            <person name="Murat C."/>
            <person name="Nolan M."/>
            <person name="Ohm R."/>
            <person name="Pangilinan J."/>
            <person name="Pereira M."/>
            <person name="Perotto S."/>
            <person name="Peter M."/>
            <person name="Riley R."/>
            <person name="Sitrit Y."/>
            <person name="Stielow B."/>
            <person name="Szollosi G."/>
            <person name="Zifcakova L."/>
            <person name="Stursova M."/>
            <person name="Spatafora J.W."/>
            <person name="Tedersoo L."/>
            <person name="Vaario L.-M."/>
            <person name="Yamada A."/>
            <person name="Yan M."/>
            <person name="Wang P."/>
            <person name="Xu J."/>
            <person name="Bruns T."/>
            <person name="Baldrian P."/>
            <person name="Vilgalys R."/>
            <person name="Henrissat B."/>
            <person name="Grigoriev I.V."/>
            <person name="Hibbett D."/>
            <person name="Nagy L.G."/>
            <person name="Martin F.M."/>
        </authorList>
    </citation>
    <scope>NUCLEOTIDE SEQUENCE</scope>
    <source>
        <strain evidence="2">UH-Tt-Lm1</strain>
    </source>
</reference>
<proteinExistence type="predicted"/>
<feature type="compositionally biased region" description="Low complexity" evidence="1">
    <location>
        <begin position="213"/>
        <end position="222"/>
    </location>
</feature>
<evidence type="ECO:0000313" key="3">
    <source>
        <dbReference type="EMBL" id="KAF9789118.1"/>
    </source>
</evidence>
<reference evidence="2" key="1">
    <citation type="journal article" date="2020" name="Nat. Commun.">
        <title>Large-scale genome sequencing of mycorrhizal fungi provides insights into the early evolution of symbiotic traits.</title>
        <authorList>
            <person name="Miyauchi S."/>
            <person name="Kiss E."/>
            <person name="Kuo A."/>
            <person name="Drula E."/>
            <person name="Kohler A."/>
            <person name="Sanchez-Garcia M."/>
            <person name="Morin E."/>
            <person name="Andreopoulos B."/>
            <person name="Barry K.W."/>
            <person name="Bonito G."/>
            <person name="Buee M."/>
            <person name="Carver A."/>
            <person name="Chen C."/>
            <person name="Cichocki N."/>
            <person name="Clum A."/>
            <person name="Culley D."/>
            <person name="Crous P.W."/>
            <person name="Fauchery L."/>
            <person name="Girlanda M."/>
            <person name="Hayes R.D."/>
            <person name="Keri Z."/>
            <person name="LaButti K."/>
            <person name="Lipzen A."/>
            <person name="Lombard V."/>
            <person name="Magnuson J."/>
            <person name="Maillard F."/>
            <person name="Murat C."/>
            <person name="Nolan M."/>
            <person name="Ohm R.A."/>
            <person name="Pangilinan J."/>
            <person name="Pereira M.F."/>
            <person name="Perotto S."/>
            <person name="Peter M."/>
            <person name="Pfister S."/>
            <person name="Riley R."/>
            <person name="Sitrit Y."/>
            <person name="Stielow J.B."/>
            <person name="Szollosi G."/>
            <person name="Zifcakova L."/>
            <person name="Stursova M."/>
            <person name="Spatafora J.W."/>
            <person name="Tedersoo L."/>
            <person name="Vaario L.M."/>
            <person name="Yamada A."/>
            <person name="Yan M."/>
            <person name="Wang P."/>
            <person name="Xu J."/>
            <person name="Bruns T."/>
            <person name="Baldrian P."/>
            <person name="Vilgalys R."/>
            <person name="Dunand C."/>
            <person name="Henrissat B."/>
            <person name="Grigoriev I.V."/>
            <person name="Hibbett D."/>
            <person name="Nagy L.G."/>
            <person name="Martin F.M."/>
        </authorList>
    </citation>
    <scope>NUCLEOTIDE SEQUENCE</scope>
    <source>
        <strain evidence="2">UH-Tt-Lm1</strain>
    </source>
</reference>
<evidence type="ECO:0000313" key="4">
    <source>
        <dbReference type="Proteomes" id="UP000736335"/>
    </source>
</evidence>
<name>A0A9P6H7J0_9AGAM</name>
<feature type="compositionally biased region" description="Basic and acidic residues" evidence="1">
    <location>
        <begin position="244"/>
        <end position="258"/>
    </location>
</feature>
<dbReference type="EMBL" id="WIUZ02000015">
    <property type="protein sequence ID" value="KAF9780912.1"/>
    <property type="molecule type" value="Genomic_DNA"/>
</dbReference>
<feature type="compositionally biased region" description="Acidic residues" evidence="1">
    <location>
        <begin position="188"/>
        <end position="204"/>
    </location>
</feature>
<dbReference type="EMBL" id="WIUZ02000003">
    <property type="protein sequence ID" value="KAF9789118.1"/>
    <property type="molecule type" value="Genomic_DNA"/>
</dbReference>
<feature type="region of interest" description="Disordered" evidence="1">
    <location>
        <begin position="1"/>
        <end position="270"/>
    </location>
</feature>
<accession>A0A9P6H7J0</accession>
<protein>
    <submittedName>
        <fullName evidence="2">Uncharacterized protein</fullName>
    </submittedName>
</protein>
<keyword evidence="4" id="KW-1185">Reference proteome</keyword>
<dbReference type="AlphaFoldDB" id="A0A9P6H7J0"/>
<comment type="caution">
    <text evidence="2">The sequence shown here is derived from an EMBL/GenBank/DDBJ whole genome shotgun (WGS) entry which is preliminary data.</text>
</comment>
<feature type="compositionally biased region" description="Acidic residues" evidence="1">
    <location>
        <begin position="259"/>
        <end position="269"/>
    </location>
</feature>
<evidence type="ECO:0000256" key="1">
    <source>
        <dbReference type="SAM" id="MobiDB-lite"/>
    </source>
</evidence>
<dbReference type="Proteomes" id="UP000736335">
    <property type="component" value="Unassembled WGS sequence"/>
</dbReference>
<gene>
    <name evidence="3" type="ORF">BJ322DRAFT_1017853</name>
    <name evidence="2" type="ORF">BJ322DRAFT_1023595</name>
</gene>
<organism evidence="2 4">
    <name type="scientific">Thelephora terrestris</name>
    <dbReference type="NCBI Taxonomy" id="56493"/>
    <lineage>
        <taxon>Eukaryota</taxon>
        <taxon>Fungi</taxon>
        <taxon>Dikarya</taxon>
        <taxon>Basidiomycota</taxon>
        <taxon>Agaricomycotina</taxon>
        <taxon>Agaricomycetes</taxon>
        <taxon>Thelephorales</taxon>
        <taxon>Thelephoraceae</taxon>
        <taxon>Thelephora</taxon>
    </lineage>
</organism>
<evidence type="ECO:0000313" key="2">
    <source>
        <dbReference type="EMBL" id="KAF9780912.1"/>
    </source>
</evidence>